<comment type="similarity">
    <text evidence="5">Belongs to the UbiX/PAD1 family.</text>
</comment>
<comment type="function">
    <text evidence="5">Flavin prenyltransferase that catalyzes the synthesis of the prenylated FMN cofactor (prenyl-FMN) for 4-hydroxy-3-polyprenylbenzoic acid decarboxylase UbiD. The prenyltransferase is metal-independent and links a dimethylallyl moiety from dimethylallyl monophosphate (DMAP) to the flavin N5 and C6 atoms of FMN.</text>
</comment>
<dbReference type="NCBIfam" id="TIGR00421">
    <property type="entry name" value="ubiX_pad"/>
    <property type="match status" value="1"/>
</dbReference>
<dbReference type="NCBIfam" id="NF004685">
    <property type="entry name" value="PRK06029.1"/>
    <property type="match status" value="1"/>
</dbReference>
<comment type="caution">
    <text evidence="5">Lacks conserved residue(s) required for the propagation of feature annotation.</text>
</comment>
<comment type="caution">
    <text evidence="7">The sequence shown here is derived from an EMBL/GenBank/DDBJ whole genome shotgun (WGS) entry which is preliminary data.</text>
</comment>
<evidence type="ECO:0000256" key="1">
    <source>
        <dbReference type="ARBA" id="ARBA00022602"/>
    </source>
</evidence>
<feature type="domain" description="Flavoprotein" evidence="6">
    <location>
        <begin position="12"/>
        <end position="181"/>
    </location>
</feature>
<organism evidence="7 8">
    <name type="scientific">Streptomyces lydicamycinicus</name>
    <dbReference type="NCBI Taxonomy" id="1546107"/>
    <lineage>
        <taxon>Bacteria</taxon>
        <taxon>Bacillati</taxon>
        <taxon>Actinomycetota</taxon>
        <taxon>Actinomycetes</taxon>
        <taxon>Kitasatosporales</taxon>
        <taxon>Streptomycetaceae</taxon>
        <taxon>Streptomyces</taxon>
    </lineage>
</organism>
<dbReference type="Pfam" id="PF02441">
    <property type="entry name" value="Flavoprotein"/>
    <property type="match status" value="1"/>
</dbReference>
<dbReference type="Proteomes" id="UP000048965">
    <property type="component" value="Unassembled WGS sequence"/>
</dbReference>
<reference evidence="8" key="1">
    <citation type="submission" date="2014-09" db="EMBL/GenBank/DDBJ databases">
        <title>Whole genome shotgun sequence of Streptomyces sp. NBRC 110027.</title>
        <authorList>
            <person name="Komaki H."/>
            <person name="Ichikawa N."/>
            <person name="Katano-Makiyama Y."/>
            <person name="Hosoyama A."/>
            <person name="Hashimoto M."/>
            <person name="Uohara A."/>
            <person name="Kitahashi Y."/>
            <person name="Ohji S."/>
            <person name="Kimura A."/>
            <person name="Yamazoe A."/>
            <person name="Igarashi Y."/>
            <person name="Fujita N."/>
        </authorList>
    </citation>
    <scope>NUCLEOTIDE SEQUENCE [LARGE SCALE GENOMIC DNA]</scope>
    <source>
        <strain evidence="8">NBRC 110027</strain>
    </source>
</reference>
<protein>
    <recommendedName>
        <fullName evidence="5">Flavin prenyltransferase UbiX</fullName>
        <ecNumber evidence="5">2.5.1.129</ecNumber>
    </recommendedName>
</protein>
<proteinExistence type="inferred from homology"/>
<dbReference type="Gene3D" id="3.40.50.1950">
    <property type="entry name" value="Flavin prenyltransferase-like"/>
    <property type="match status" value="1"/>
</dbReference>
<sequence>MIGATSPSAPLRLVVGITGATGAVLGVRLLERLREHGGVEVHLIMSRWAHSTLEWETSLSAREVAALAAFTHPPEDLGAAISSDAFPVHGMVIIPCSMTTLAVIRAGCTDGLISRAADITLRQRRKLVLVPRKTPLNDIHLENMLALSRRGAVIQPPMPAFSQRPETVNDLVGHTVDGVLDQFGLEAPGARRRPGLRAAPEAASFR</sequence>
<dbReference type="GO" id="GO:0106141">
    <property type="term" value="F:flavin prenyltransferase activity"/>
    <property type="evidence" value="ECO:0007669"/>
    <property type="project" value="UniProtKB-EC"/>
</dbReference>
<gene>
    <name evidence="7" type="primary">pad1</name>
    <name evidence="5" type="synonym">ubiX</name>
    <name evidence="7" type="ORF">TPA0598_07_06590</name>
</gene>
<name>A0A0P4RBK1_9ACTN</name>
<keyword evidence="2 5" id="KW-0285">Flavoprotein</keyword>
<reference evidence="7 8" key="2">
    <citation type="journal article" date="2015" name="Stand. Genomic Sci.">
        <title>Draft genome sequence of marine-derived Streptomyces sp. TP-A0598, a producer of anti-MRSA antibiotic lydicamycins.</title>
        <authorList>
            <person name="Komaki H."/>
            <person name="Ichikawa N."/>
            <person name="Hosoyama A."/>
            <person name="Fujita N."/>
            <person name="Igarashi Y."/>
        </authorList>
    </citation>
    <scope>NUCLEOTIDE SEQUENCE [LARGE SCALE GENOMIC DNA]</scope>
    <source>
        <strain evidence="7 8">NBRC 110027</strain>
    </source>
</reference>
<dbReference type="HAMAP" id="MF_01984">
    <property type="entry name" value="ubiX_pad"/>
    <property type="match status" value="1"/>
</dbReference>
<keyword evidence="3 5" id="KW-0288">FMN</keyword>
<dbReference type="EC" id="2.5.1.129" evidence="5"/>
<evidence type="ECO:0000256" key="2">
    <source>
        <dbReference type="ARBA" id="ARBA00022630"/>
    </source>
</evidence>
<keyword evidence="8" id="KW-1185">Reference proteome</keyword>
<feature type="binding site" evidence="5">
    <location>
        <position position="132"/>
    </location>
    <ligand>
        <name>FMN</name>
        <dbReference type="ChEBI" id="CHEBI:58210"/>
    </ligand>
</feature>
<dbReference type="InterPro" id="IPR003382">
    <property type="entry name" value="Flavoprotein"/>
</dbReference>
<dbReference type="InterPro" id="IPR004507">
    <property type="entry name" value="UbiX-like"/>
</dbReference>
<evidence type="ECO:0000256" key="4">
    <source>
        <dbReference type="ARBA" id="ARBA00022679"/>
    </source>
</evidence>
<evidence type="ECO:0000256" key="3">
    <source>
        <dbReference type="ARBA" id="ARBA00022643"/>
    </source>
</evidence>
<evidence type="ECO:0000313" key="7">
    <source>
        <dbReference type="EMBL" id="GAO10935.1"/>
    </source>
</evidence>
<dbReference type="AlphaFoldDB" id="A0A0P4RBK1"/>
<evidence type="ECO:0000256" key="5">
    <source>
        <dbReference type="HAMAP-Rule" id="MF_01984"/>
    </source>
</evidence>
<feature type="binding site" evidence="5">
    <location>
        <begin position="19"/>
        <end position="21"/>
    </location>
    <ligand>
        <name>FMN</name>
        <dbReference type="ChEBI" id="CHEBI:58210"/>
    </ligand>
</feature>
<evidence type="ECO:0000313" key="8">
    <source>
        <dbReference type="Proteomes" id="UP000048965"/>
    </source>
</evidence>
<accession>A0A0P4RBK1</accession>
<feature type="binding site" evidence="5">
    <location>
        <position position="46"/>
    </location>
    <ligand>
        <name>FMN</name>
        <dbReference type="ChEBI" id="CHEBI:58210"/>
    </ligand>
</feature>
<feature type="binding site" evidence="5">
    <location>
        <begin position="97"/>
        <end position="100"/>
    </location>
    <ligand>
        <name>FMN</name>
        <dbReference type="ChEBI" id="CHEBI:58210"/>
    </ligand>
</feature>
<dbReference type="InterPro" id="IPR036551">
    <property type="entry name" value="Flavin_trans-like"/>
</dbReference>
<dbReference type="SUPFAM" id="SSF52507">
    <property type="entry name" value="Homo-oligomeric flavin-containing Cys decarboxylases, HFCD"/>
    <property type="match status" value="1"/>
</dbReference>
<keyword evidence="1 5" id="KW-0637">Prenyltransferase</keyword>
<comment type="catalytic activity">
    <reaction evidence="5">
        <text>dimethylallyl phosphate + FMNH2 = prenylated FMNH2 + phosphate</text>
        <dbReference type="Rhea" id="RHEA:37743"/>
        <dbReference type="ChEBI" id="CHEBI:43474"/>
        <dbReference type="ChEBI" id="CHEBI:57618"/>
        <dbReference type="ChEBI" id="CHEBI:87467"/>
        <dbReference type="ChEBI" id="CHEBI:88052"/>
        <dbReference type="EC" id="2.5.1.129"/>
    </reaction>
</comment>
<dbReference type="EMBL" id="BBNO01000007">
    <property type="protein sequence ID" value="GAO10935.1"/>
    <property type="molecule type" value="Genomic_DNA"/>
</dbReference>
<evidence type="ECO:0000259" key="6">
    <source>
        <dbReference type="Pfam" id="PF02441"/>
    </source>
</evidence>
<keyword evidence="4 5" id="KW-0808">Transferase</keyword>